<sequence length="483" mass="52542">MGGGEHGARADDDERALWETVLADPDDPAPRIGLALLWRRRGDPRAELVRIELALAAQDEATGQRDPVLMRRRRALLDRVGHRAAGPVVELVDGYDFHRGFVGEVRLPVDRFLEVADRLLRTAPVQHLDLTAPHTRLAELLRSPHVSRMVSLSLAGLGLDDEAAADLARAEQLRSLRWLSLAHNRIGRPGVDALAESPVLAGLSVLDLTGNPCDPVPRPSGRDLDGRISAMERPTPWDGPVPAWLAHPAQPEQWPLGRDTYRRHAPAAGGPRSTITVAPPEATWRVQRCWASWTVASRPDPALSPQQALAIAATRMLTALTGFAVPAAFDCRGPGSGAEPDRLLHRHPRGTPIDERTVLALLRRCPRAAQLRLDLDVELESAGGAVDVLVDGAQVRVQYRDGAVGHRLDLHCDAHSWHTWDGRRHNTGPATLNAPRLASFLARLTIATGGTCTAKGPPGIVDENGVVPRGLLTGWVVRSRPRW</sequence>
<evidence type="ECO:0000313" key="2">
    <source>
        <dbReference type="Proteomes" id="UP001597182"/>
    </source>
</evidence>
<organism evidence="1 2">
    <name type="scientific">Pseudonocardia benzenivorans</name>
    <dbReference type="NCBI Taxonomy" id="228005"/>
    <lineage>
        <taxon>Bacteria</taxon>
        <taxon>Bacillati</taxon>
        <taxon>Actinomycetota</taxon>
        <taxon>Actinomycetes</taxon>
        <taxon>Pseudonocardiales</taxon>
        <taxon>Pseudonocardiaceae</taxon>
        <taxon>Pseudonocardia</taxon>
    </lineage>
</organism>
<dbReference type="InterPro" id="IPR032675">
    <property type="entry name" value="LRR_dom_sf"/>
</dbReference>
<accession>A0ABW3VMM3</accession>
<dbReference type="Gene3D" id="3.80.10.10">
    <property type="entry name" value="Ribonuclease Inhibitor"/>
    <property type="match status" value="1"/>
</dbReference>
<dbReference type="EMBL" id="JBHTMB010000219">
    <property type="protein sequence ID" value="MFD1236342.1"/>
    <property type="molecule type" value="Genomic_DNA"/>
</dbReference>
<name>A0ABW3VMM3_9PSEU</name>
<comment type="caution">
    <text evidence="1">The sequence shown here is derived from an EMBL/GenBank/DDBJ whole genome shotgun (WGS) entry which is preliminary data.</text>
</comment>
<reference evidence="2" key="1">
    <citation type="journal article" date="2019" name="Int. J. Syst. Evol. Microbiol.">
        <title>The Global Catalogue of Microorganisms (GCM) 10K type strain sequencing project: providing services to taxonomists for standard genome sequencing and annotation.</title>
        <authorList>
            <consortium name="The Broad Institute Genomics Platform"/>
            <consortium name="The Broad Institute Genome Sequencing Center for Infectious Disease"/>
            <person name="Wu L."/>
            <person name="Ma J."/>
        </authorList>
    </citation>
    <scope>NUCLEOTIDE SEQUENCE [LARGE SCALE GENOMIC DNA]</scope>
    <source>
        <strain evidence="2">CCUG 49018</strain>
    </source>
</reference>
<evidence type="ECO:0008006" key="3">
    <source>
        <dbReference type="Google" id="ProtNLM"/>
    </source>
</evidence>
<evidence type="ECO:0000313" key="1">
    <source>
        <dbReference type="EMBL" id="MFD1236342.1"/>
    </source>
</evidence>
<dbReference type="Proteomes" id="UP001597182">
    <property type="component" value="Unassembled WGS sequence"/>
</dbReference>
<gene>
    <name evidence="1" type="ORF">ACFQ34_23890</name>
</gene>
<proteinExistence type="predicted"/>
<protein>
    <recommendedName>
        <fullName evidence="3">Leucine rich repeat (LRR) protein</fullName>
    </recommendedName>
</protein>
<dbReference type="RefSeq" id="WP_346090565.1">
    <property type="nucleotide sequence ID" value="NZ_BAABKS010000012.1"/>
</dbReference>
<keyword evidence="2" id="KW-1185">Reference proteome</keyword>
<dbReference type="SUPFAM" id="SSF52047">
    <property type="entry name" value="RNI-like"/>
    <property type="match status" value="1"/>
</dbReference>